<keyword evidence="1" id="KW-0472">Membrane</keyword>
<dbReference type="Gramene" id="RZC57301">
    <property type="protein sequence ID" value="RZC57301"/>
    <property type="gene ID" value="C5167_004594"/>
</dbReference>
<reference evidence="2 3" key="1">
    <citation type="journal article" date="2018" name="Science">
        <title>The opium poppy genome and morphinan production.</title>
        <authorList>
            <person name="Guo L."/>
            <person name="Winzer T."/>
            <person name="Yang X."/>
            <person name="Li Y."/>
            <person name="Ning Z."/>
            <person name="He Z."/>
            <person name="Teodor R."/>
            <person name="Lu Y."/>
            <person name="Bowser T.A."/>
            <person name="Graham I.A."/>
            <person name="Ye K."/>
        </authorList>
    </citation>
    <scope>NUCLEOTIDE SEQUENCE [LARGE SCALE GENOMIC DNA]</scope>
    <source>
        <strain evidence="3">cv. HN1</strain>
        <tissue evidence="2">Leaves</tissue>
    </source>
</reference>
<keyword evidence="1" id="KW-0812">Transmembrane</keyword>
<proteinExistence type="predicted"/>
<dbReference type="EMBL" id="CM010718">
    <property type="protein sequence ID" value="RZC57301.1"/>
    <property type="molecule type" value="Genomic_DNA"/>
</dbReference>
<accession>A0A4Y7JBL4</accession>
<evidence type="ECO:0000313" key="2">
    <source>
        <dbReference type="EMBL" id="RZC57301.1"/>
    </source>
</evidence>
<keyword evidence="3" id="KW-1185">Reference proteome</keyword>
<evidence type="ECO:0000256" key="1">
    <source>
        <dbReference type="SAM" id="Phobius"/>
    </source>
</evidence>
<keyword evidence="1" id="KW-1133">Transmembrane helix</keyword>
<sequence>MAKSSTPDDGGGGTLSMTVSLTNGPVAAAYPIPDEKIDPPALPNQSKSWHMPLWGWILIGFAIFAFFLVVTWVVWYYCSHRAASQTAGNQNGSTELDDIESLSSSTIDNIYSNIFRVPNPDASATPPRDPAILPNRARPWQAIFSVILLIAGAIWYYYSHCGDTEPDKPSQST</sequence>
<organism evidence="2 3">
    <name type="scientific">Papaver somniferum</name>
    <name type="common">Opium poppy</name>
    <dbReference type="NCBI Taxonomy" id="3469"/>
    <lineage>
        <taxon>Eukaryota</taxon>
        <taxon>Viridiplantae</taxon>
        <taxon>Streptophyta</taxon>
        <taxon>Embryophyta</taxon>
        <taxon>Tracheophyta</taxon>
        <taxon>Spermatophyta</taxon>
        <taxon>Magnoliopsida</taxon>
        <taxon>Ranunculales</taxon>
        <taxon>Papaveraceae</taxon>
        <taxon>Papaveroideae</taxon>
        <taxon>Papaver</taxon>
    </lineage>
</organism>
<feature type="transmembrane region" description="Helical" evidence="1">
    <location>
        <begin position="140"/>
        <end position="158"/>
    </location>
</feature>
<protein>
    <submittedName>
        <fullName evidence="2">Uncharacterized protein</fullName>
    </submittedName>
</protein>
<name>A0A4Y7JBL4_PAPSO</name>
<dbReference type="AlphaFoldDB" id="A0A4Y7JBL4"/>
<evidence type="ECO:0000313" key="3">
    <source>
        <dbReference type="Proteomes" id="UP000316621"/>
    </source>
</evidence>
<dbReference type="Proteomes" id="UP000316621">
    <property type="component" value="Chromosome 4"/>
</dbReference>
<gene>
    <name evidence="2" type="ORF">C5167_004594</name>
</gene>
<feature type="transmembrane region" description="Helical" evidence="1">
    <location>
        <begin position="53"/>
        <end position="78"/>
    </location>
</feature>